<keyword evidence="1" id="KW-0472">Membrane</keyword>
<gene>
    <name evidence="2" type="ORF">SAMN05443638_13112</name>
</gene>
<keyword evidence="3" id="KW-1185">Reference proteome</keyword>
<sequence>MATLFESALSVGILSWLWAYLSNIFGLITWVGFIGCTSYFANGAGNKALKKSLICNFTGIIYALAIIYLSKIIPISNSGAILTGIFSFLMCYQAKSKHLDFIPGTFLGACSTFGTDGKVLLVVISLICGALVGHFSHLGGIYIHKVFNKNDK</sequence>
<keyword evidence="1" id="KW-1133">Transmembrane helix</keyword>
<dbReference type="Proteomes" id="UP000184035">
    <property type="component" value="Unassembled WGS sequence"/>
</dbReference>
<dbReference type="RefSeq" id="WP_072897414.1">
    <property type="nucleotide sequence ID" value="NZ_FQVM01000031.1"/>
</dbReference>
<dbReference type="Pfam" id="PF06496">
    <property type="entry name" value="DUF1097"/>
    <property type="match status" value="1"/>
</dbReference>
<accession>A0A1M4YRS2</accession>
<evidence type="ECO:0000313" key="3">
    <source>
        <dbReference type="Proteomes" id="UP000184035"/>
    </source>
</evidence>
<dbReference type="OrthoDB" id="8588554at2"/>
<feature type="transmembrane region" description="Helical" evidence="1">
    <location>
        <begin position="119"/>
        <end position="143"/>
    </location>
</feature>
<feature type="transmembrane region" description="Helical" evidence="1">
    <location>
        <begin position="53"/>
        <end position="69"/>
    </location>
</feature>
<dbReference type="EMBL" id="FQVM01000031">
    <property type="protein sequence ID" value="SHF08480.1"/>
    <property type="molecule type" value="Genomic_DNA"/>
</dbReference>
<proteinExistence type="predicted"/>
<reference evidence="2 3" key="1">
    <citation type="submission" date="2016-11" db="EMBL/GenBank/DDBJ databases">
        <authorList>
            <person name="Jaros S."/>
            <person name="Januszkiewicz K."/>
            <person name="Wedrychowicz H."/>
        </authorList>
    </citation>
    <scope>NUCLEOTIDE SEQUENCE [LARGE SCALE GENOMIC DNA]</scope>
    <source>
        <strain evidence="2 3">DSM 2631</strain>
    </source>
</reference>
<feature type="transmembrane region" description="Helical" evidence="1">
    <location>
        <begin position="20"/>
        <end position="41"/>
    </location>
</feature>
<evidence type="ECO:0008006" key="4">
    <source>
        <dbReference type="Google" id="ProtNLM"/>
    </source>
</evidence>
<evidence type="ECO:0000313" key="2">
    <source>
        <dbReference type="EMBL" id="SHF08480.1"/>
    </source>
</evidence>
<protein>
    <recommendedName>
        <fullName evidence="4">DUF1097 domain-containing protein</fullName>
    </recommendedName>
</protein>
<organism evidence="2 3">
    <name type="scientific">Clostridium fallax</name>
    <dbReference type="NCBI Taxonomy" id="1533"/>
    <lineage>
        <taxon>Bacteria</taxon>
        <taxon>Bacillati</taxon>
        <taxon>Bacillota</taxon>
        <taxon>Clostridia</taxon>
        <taxon>Eubacteriales</taxon>
        <taxon>Clostridiaceae</taxon>
        <taxon>Clostridium</taxon>
    </lineage>
</organism>
<dbReference type="InterPro" id="IPR009476">
    <property type="entry name" value="DUF1097"/>
</dbReference>
<name>A0A1M4YRS2_9CLOT</name>
<dbReference type="AlphaFoldDB" id="A0A1M4YRS2"/>
<keyword evidence="1" id="KW-0812">Transmembrane</keyword>
<evidence type="ECO:0000256" key="1">
    <source>
        <dbReference type="SAM" id="Phobius"/>
    </source>
</evidence>